<evidence type="ECO:0000313" key="2">
    <source>
        <dbReference type="EMBL" id="PPE74212.1"/>
    </source>
</evidence>
<keyword evidence="1" id="KW-0732">Signal</keyword>
<dbReference type="EMBL" id="PSNW01000004">
    <property type="protein sequence ID" value="PPE74212.1"/>
    <property type="molecule type" value="Genomic_DNA"/>
</dbReference>
<dbReference type="AlphaFoldDB" id="A0A2S5TGY7"/>
<sequence>MRKPSKRRAACALIAAATAAAPAQAYEARFGDATLQVDTLLTAGVAVRVQDRDPGLVSRGNGGTGLSSNIDDGNLNYDRGDISYAPIQFNQDLNLNWGDAGAFLRVYGYYDPVNAEFDEAALNGRRRGDNVVEAYAADLRLLDWYGYANFEVAEMPLTVRLGNQVISWGESTFIQFGINSVNTYDLTKLRYPGSELKNVFVPVPLAYAQLGITDEISLEAFYQLGNEKVVADPQGSLFGQVDGLSIGGEFLILESAFFEQNDLPDGYRIFRRPDRDARADGQFGFALTRIVPDWNSMEFGLFFMNIHSSLPLTSGYALSEAQWQQYNEIGATGLQDPTGLTGVLLVRGLLEPQSLTPGQVEKLRGIHGVGGYRLEYPEDIQVTGISFNTDTPLGVALQGEFSWRHGQPFQIDDYELVYHGLAPVAQLAGPVGGTAFSMFFPDNQLGQDVAPGSYFQGWRRMDMLQWQLTGTYLWGPDNPFFADQWTILLEVGATRILDMPGKDELRFEGPGTFQKGGTEGVSNDYYSEDFGWGYRLLTFLNYSNFLGSSWNFSPTLTFFHDVNGTPAGPARSFIEDSMQAQLSLRFDYLGRWAFDLSYISFFGVGPDYRNTNLIHDRDSAAFSVKYAF</sequence>
<dbReference type="RefSeq" id="WP_104230100.1">
    <property type="nucleotide sequence ID" value="NZ_PSNW01000004.1"/>
</dbReference>
<dbReference type="Proteomes" id="UP000238220">
    <property type="component" value="Unassembled WGS sequence"/>
</dbReference>
<protein>
    <recommendedName>
        <fullName evidence="4">DUF1302 domain-containing protein</fullName>
    </recommendedName>
</protein>
<comment type="caution">
    <text evidence="2">The sequence shown here is derived from an EMBL/GenBank/DDBJ whole genome shotgun (WGS) entry which is preliminary data.</text>
</comment>
<evidence type="ECO:0008006" key="4">
    <source>
        <dbReference type="Google" id="ProtNLM"/>
    </source>
</evidence>
<accession>A0A2S5TGY7</accession>
<keyword evidence="3" id="KW-1185">Reference proteome</keyword>
<feature type="signal peptide" evidence="1">
    <location>
        <begin position="1"/>
        <end position="25"/>
    </location>
</feature>
<name>A0A2S5TGY7_9GAMM</name>
<evidence type="ECO:0000313" key="3">
    <source>
        <dbReference type="Proteomes" id="UP000238220"/>
    </source>
</evidence>
<dbReference type="OrthoDB" id="7000272at2"/>
<reference evidence="2 3" key="1">
    <citation type="submission" date="2018-02" db="EMBL/GenBank/DDBJ databases">
        <title>Genome sequencing of Solimonas sp. HR-BB.</title>
        <authorList>
            <person name="Lee Y."/>
            <person name="Jeon C.O."/>
        </authorList>
    </citation>
    <scope>NUCLEOTIDE SEQUENCE [LARGE SCALE GENOMIC DNA]</scope>
    <source>
        <strain evidence="2 3">HR-BB</strain>
    </source>
</reference>
<proteinExistence type="predicted"/>
<evidence type="ECO:0000256" key="1">
    <source>
        <dbReference type="SAM" id="SignalP"/>
    </source>
</evidence>
<organism evidence="2 3">
    <name type="scientific">Solimonas fluminis</name>
    <dbReference type="NCBI Taxonomy" id="2086571"/>
    <lineage>
        <taxon>Bacteria</taxon>
        <taxon>Pseudomonadati</taxon>
        <taxon>Pseudomonadota</taxon>
        <taxon>Gammaproteobacteria</taxon>
        <taxon>Nevskiales</taxon>
        <taxon>Nevskiaceae</taxon>
        <taxon>Solimonas</taxon>
    </lineage>
</organism>
<gene>
    <name evidence="2" type="ORF">C3942_09280</name>
</gene>
<dbReference type="Pfam" id="PF06980">
    <property type="entry name" value="DUF1302"/>
    <property type="match status" value="1"/>
</dbReference>
<dbReference type="InterPro" id="IPR010727">
    <property type="entry name" value="DUF1302"/>
</dbReference>
<feature type="chain" id="PRO_5015604063" description="DUF1302 domain-containing protein" evidence="1">
    <location>
        <begin position="26"/>
        <end position="628"/>
    </location>
</feature>